<reference evidence="1" key="1">
    <citation type="submission" date="2010-08" db="EMBL/GenBank/DDBJ databases">
        <authorList>
            <person name="Weinstock G."/>
            <person name="Sodergren E."/>
            <person name="Clifton S."/>
            <person name="Fulton L."/>
            <person name="Fulton B."/>
            <person name="Courtney L."/>
            <person name="Fronick C."/>
            <person name="Harrison M."/>
            <person name="Strong C."/>
            <person name="Farmer C."/>
            <person name="Delahaunty K."/>
            <person name="Markovic C."/>
            <person name="Hall O."/>
            <person name="Minx P."/>
            <person name="Tomlinson C."/>
            <person name="Mitreva M."/>
            <person name="Hou S."/>
            <person name="Chen J."/>
            <person name="Wollam A."/>
            <person name="Pepin K.H."/>
            <person name="Johnson M."/>
            <person name="Bhonagiri V."/>
            <person name="Zhang X."/>
            <person name="Suruliraj S."/>
            <person name="Warren W."/>
            <person name="Chinwalla A."/>
            <person name="Mardis E.R."/>
            <person name="Wilson R.K."/>
        </authorList>
    </citation>
    <scope>NUCLEOTIDE SEQUENCE [LARGE SCALE GENOMIC DNA]</scope>
    <source>
        <strain evidence="1">HL044PA1</strain>
    </source>
</reference>
<keyword evidence="2" id="KW-1185">Reference proteome</keyword>
<accession>A0ABN0C4A2</accession>
<proteinExistence type="predicted"/>
<gene>
    <name evidence="1" type="ORF">HMPREF9607_01830</name>
</gene>
<comment type="caution">
    <text evidence="1">The sequence shown here is derived from an EMBL/GenBank/DDBJ whole genome shotgun (WGS) entry which is preliminary data.</text>
</comment>
<organism evidence="1 2">
    <name type="scientific">Cutibacterium modestum HL044PA1</name>
    <dbReference type="NCBI Taxonomy" id="765109"/>
    <lineage>
        <taxon>Bacteria</taxon>
        <taxon>Bacillati</taxon>
        <taxon>Actinomycetota</taxon>
        <taxon>Actinomycetes</taxon>
        <taxon>Propionibacteriales</taxon>
        <taxon>Propionibacteriaceae</taxon>
        <taxon>Cutibacterium</taxon>
        <taxon>Cutibacterium modestum</taxon>
    </lineage>
</organism>
<sequence length="45" mass="4776">MTIYWPVLGKAMGLRLGRALVLTSTLPRCGASVFTLLLPAVPFSG</sequence>
<dbReference type="Proteomes" id="UP000003179">
    <property type="component" value="Unassembled WGS sequence"/>
</dbReference>
<name>A0ABN0C4A2_9ACTN</name>
<dbReference type="EMBL" id="ADZU01000030">
    <property type="protein sequence ID" value="EFS91964.1"/>
    <property type="molecule type" value="Genomic_DNA"/>
</dbReference>
<protein>
    <submittedName>
        <fullName evidence="1">Uncharacterized protein</fullName>
    </submittedName>
</protein>
<evidence type="ECO:0000313" key="2">
    <source>
        <dbReference type="Proteomes" id="UP000003179"/>
    </source>
</evidence>
<evidence type="ECO:0000313" key="1">
    <source>
        <dbReference type="EMBL" id="EFS91964.1"/>
    </source>
</evidence>